<sequence length="970" mass="112284">MSTDVSIKSQIVDLIKKQGAKPFGAYPVIRIFPNKTKKKRILIFADKFIQFAKKKSFSRNYSQRETYLWYDLVSIAKAEHRGVLFQFKYENVHIITKTRHDLLDSTYFLIQRILSPSELKKVTLPEQKVIQSKCNLFSAAFRFKNLCTQKTISKNPIYKEFIYALKLRQSSLDKIEFPNHENHVEYIFQCLPMTHYLTKLGFSANAGERLLSYLVKNKNCFEYINKIRLRQPLNQEFVKNFYGEDGAKACCLSLDFQEDYDHSQIELISELLETRSCITCLSFHKKLQFSDLLQLTSLNSFQKLRYLELNKLKNIDLSKIAQNLGSLYALSLTKCSLPVGHILSVLGNYNFQNLRKLNISGNVGSNITETIQLPPNLSEIYANNIQWNADSFHNFIHICSQERSNIYFSLSLAYTSFIETDWEHMENDVSNVTIHKLRKLTFDGNYIGEKFINRLCNCKNLEYFSANDCITPENMPFLITLINKCDKLKTLNMKRSKGDLQQFLSVVGNSSLTSLDISFNDTIDDELILLLPQTIIQNERLEFIAFDGAKITSTNTLTKFFDFLECRPNAIKISYPKFSMINLIDTLKGNDISKDQIKRNSLKYHDKTSAKSARSSWRFEKEKIENNIDSGKTSIKSSRSSHRIELNNHNNANLIKNNVEKYDEKIIHKIVNRFNRMEFPSCYRPPIPTKYLPFEIPFDVFNGNLDDTFPEYLNDADLYAITSRSRNGGSRRQINILNQEEEPNLYDEKVSEGYEYGSDENHESRCSPKYSENQLPKLPIDQIQPSFKAQLLSSSRPTQNKIVSLNKVFDFDDGNNESSVNESFNEIEFASTEYSDSAARFVSENSSSCSSARSPRKFRSNHAISEFQFVEEYSGSLRNSFNSNSSMSSISYPRSPRNLRSVASKKTLNSYRTSNNFTNNSKINWTPNAKKYVRWQFPLRFPPEIDNTVIINNMENDFSLEQLIDNVRKT</sequence>
<evidence type="ECO:0000313" key="2">
    <source>
        <dbReference type="Proteomes" id="UP000179807"/>
    </source>
</evidence>
<keyword evidence="2" id="KW-1185">Reference proteome</keyword>
<comment type="caution">
    <text evidence="1">The sequence shown here is derived from an EMBL/GenBank/DDBJ whole genome shotgun (WGS) entry which is preliminary data.</text>
</comment>
<protein>
    <recommendedName>
        <fullName evidence="3">Leucine Rich Repeat family protein</fullName>
    </recommendedName>
</protein>
<dbReference type="RefSeq" id="XP_068370772.1">
    <property type="nucleotide sequence ID" value="XM_068489791.1"/>
</dbReference>
<name>A0A1J4L6K5_9EUKA</name>
<reference evidence="1" key="1">
    <citation type="submission" date="2016-10" db="EMBL/GenBank/DDBJ databases">
        <authorList>
            <person name="Benchimol M."/>
            <person name="Almeida L.G."/>
            <person name="Vasconcelos A.T."/>
            <person name="Perreira-Neves A."/>
            <person name="Rosa I.A."/>
            <person name="Tasca T."/>
            <person name="Bogo M.R."/>
            <person name="de Souza W."/>
        </authorList>
    </citation>
    <scope>NUCLEOTIDE SEQUENCE [LARGE SCALE GENOMIC DNA]</scope>
    <source>
        <strain evidence="1">K</strain>
    </source>
</reference>
<evidence type="ECO:0008006" key="3">
    <source>
        <dbReference type="Google" id="ProtNLM"/>
    </source>
</evidence>
<dbReference type="AlphaFoldDB" id="A0A1J4L6K5"/>
<dbReference type="VEuPathDB" id="TrichDB:TRFO_00908"/>
<dbReference type="GeneID" id="94824495"/>
<dbReference type="SUPFAM" id="SSF52047">
    <property type="entry name" value="RNI-like"/>
    <property type="match status" value="1"/>
</dbReference>
<dbReference type="Proteomes" id="UP000179807">
    <property type="component" value="Unassembled WGS sequence"/>
</dbReference>
<evidence type="ECO:0000313" key="1">
    <source>
        <dbReference type="EMBL" id="OHT17636.1"/>
    </source>
</evidence>
<proteinExistence type="predicted"/>
<gene>
    <name evidence="1" type="ORF">TRFO_00908</name>
</gene>
<dbReference type="Gene3D" id="3.80.10.10">
    <property type="entry name" value="Ribonuclease Inhibitor"/>
    <property type="match status" value="1"/>
</dbReference>
<organism evidence="1 2">
    <name type="scientific">Tritrichomonas foetus</name>
    <dbReference type="NCBI Taxonomy" id="1144522"/>
    <lineage>
        <taxon>Eukaryota</taxon>
        <taxon>Metamonada</taxon>
        <taxon>Parabasalia</taxon>
        <taxon>Tritrichomonadida</taxon>
        <taxon>Tritrichomonadidae</taxon>
        <taxon>Tritrichomonas</taxon>
    </lineage>
</organism>
<dbReference type="EMBL" id="MLAK01000001">
    <property type="protein sequence ID" value="OHT17636.1"/>
    <property type="molecule type" value="Genomic_DNA"/>
</dbReference>
<accession>A0A1J4L6K5</accession>
<dbReference type="OrthoDB" id="10691715at2759"/>
<dbReference type="InterPro" id="IPR032675">
    <property type="entry name" value="LRR_dom_sf"/>
</dbReference>